<evidence type="ECO:0000256" key="2">
    <source>
        <dbReference type="ARBA" id="ARBA00007879"/>
    </source>
</evidence>
<gene>
    <name evidence="9" type="ORF">PCON_04540</name>
</gene>
<evidence type="ECO:0000256" key="6">
    <source>
        <dbReference type="ARBA" id="ARBA00023004"/>
    </source>
</evidence>
<keyword evidence="4 9" id="KW-0223">Dioxygenase</keyword>
<keyword evidence="10" id="KW-1185">Reference proteome</keyword>
<comment type="similarity">
    <text evidence="2">Belongs to the alkB family.</text>
</comment>
<evidence type="ECO:0000256" key="1">
    <source>
        <dbReference type="ARBA" id="ARBA00004123"/>
    </source>
</evidence>
<evidence type="ECO:0000256" key="5">
    <source>
        <dbReference type="ARBA" id="ARBA00023002"/>
    </source>
</evidence>
<name>U4KVR1_PYROM</name>
<accession>U4KVR1</accession>
<dbReference type="GO" id="GO:0005634">
    <property type="term" value="C:nucleus"/>
    <property type="evidence" value="ECO:0007669"/>
    <property type="project" value="UniProtKB-SubCell"/>
</dbReference>
<dbReference type="PANTHER" id="PTHR46030">
    <property type="entry name" value="ALPHA-KETOGLUTARATE-DEPENDENT DIOXYGENASE ALKB HOMOLOG 6"/>
    <property type="match status" value="1"/>
</dbReference>
<dbReference type="PANTHER" id="PTHR46030:SF1">
    <property type="entry name" value="ALPHA-KETOGLUTARATE-DEPENDENT DIOXYGENASE ALKB HOMOLOG 6"/>
    <property type="match status" value="1"/>
</dbReference>
<dbReference type="GO" id="GO:0051213">
    <property type="term" value="F:dioxygenase activity"/>
    <property type="evidence" value="ECO:0007669"/>
    <property type="project" value="UniProtKB-KW"/>
</dbReference>
<keyword evidence="3" id="KW-0479">Metal-binding</keyword>
<evidence type="ECO:0000313" key="10">
    <source>
        <dbReference type="Proteomes" id="UP000018144"/>
    </source>
</evidence>
<dbReference type="EMBL" id="HF935229">
    <property type="protein sequence ID" value="CCX05051.1"/>
    <property type="molecule type" value="Genomic_DNA"/>
</dbReference>
<evidence type="ECO:0000256" key="7">
    <source>
        <dbReference type="ARBA" id="ARBA00023242"/>
    </source>
</evidence>
<evidence type="ECO:0000313" key="9">
    <source>
        <dbReference type="EMBL" id="CCX05051.1"/>
    </source>
</evidence>
<feature type="domain" description="Fe2OG dioxygenase" evidence="8">
    <location>
        <begin position="104"/>
        <end position="242"/>
    </location>
</feature>
<organism evidence="9 10">
    <name type="scientific">Pyronema omphalodes (strain CBS 100304)</name>
    <name type="common">Pyronema confluens</name>
    <dbReference type="NCBI Taxonomy" id="1076935"/>
    <lineage>
        <taxon>Eukaryota</taxon>
        <taxon>Fungi</taxon>
        <taxon>Dikarya</taxon>
        <taxon>Ascomycota</taxon>
        <taxon>Pezizomycotina</taxon>
        <taxon>Pezizomycetes</taxon>
        <taxon>Pezizales</taxon>
        <taxon>Pyronemataceae</taxon>
        <taxon>Pyronema</taxon>
    </lineage>
</organism>
<dbReference type="PROSITE" id="PS51471">
    <property type="entry name" value="FE2OG_OXY"/>
    <property type="match status" value="1"/>
</dbReference>
<evidence type="ECO:0000259" key="8">
    <source>
        <dbReference type="PROSITE" id="PS51471"/>
    </source>
</evidence>
<dbReference type="Gene3D" id="2.60.120.590">
    <property type="entry name" value="Alpha-ketoglutarate-dependent dioxygenase AlkB-like"/>
    <property type="match status" value="1"/>
</dbReference>
<dbReference type="eggNOG" id="KOG3200">
    <property type="taxonomic scope" value="Eukaryota"/>
</dbReference>
<keyword evidence="7" id="KW-0539">Nucleus</keyword>
<dbReference type="STRING" id="1076935.U4KVR1"/>
<evidence type="ECO:0000256" key="4">
    <source>
        <dbReference type="ARBA" id="ARBA00022964"/>
    </source>
</evidence>
<evidence type="ECO:0000256" key="3">
    <source>
        <dbReference type="ARBA" id="ARBA00022723"/>
    </source>
</evidence>
<proteinExistence type="inferred from homology"/>
<dbReference type="InterPro" id="IPR005123">
    <property type="entry name" value="Oxoglu/Fe-dep_dioxygenase_dom"/>
</dbReference>
<dbReference type="Pfam" id="PF13532">
    <property type="entry name" value="2OG-FeII_Oxy_2"/>
    <property type="match status" value="1"/>
</dbReference>
<reference evidence="9 10" key="1">
    <citation type="journal article" date="2013" name="PLoS Genet.">
        <title>The genome and development-dependent transcriptomes of Pyronema confluens: a window into fungal evolution.</title>
        <authorList>
            <person name="Traeger S."/>
            <person name="Altegoer F."/>
            <person name="Freitag M."/>
            <person name="Gabaldon T."/>
            <person name="Kempken F."/>
            <person name="Kumar A."/>
            <person name="Marcet-Houben M."/>
            <person name="Poggeler S."/>
            <person name="Stajich J.E."/>
            <person name="Nowrousian M."/>
        </authorList>
    </citation>
    <scope>NUCLEOTIDE SEQUENCE [LARGE SCALE GENOMIC DNA]</scope>
    <source>
        <strain evidence="10">CBS 100304</strain>
        <tissue evidence="9">Vegetative mycelium</tissue>
    </source>
</reference>
<dbReference type="Proteomes" id="UP000018144">
    <property type="component" value="Unassembled WGS sequence"/>
</dbReference>
<keyword evidence="6" id="KW-0408">Iron</keyword>
<dbReference type="OrthoDB" id="412814at2759"/>
<keyword evidence="5" id="KW-0560">Oxidoreductase</keyword>
<dbReference type="InterPro" id="IPR037151">
    <property type="entry name" value="AlkB-like_sf"/>
</dbReference>
<sequence>MSSHSATTTSTIPSLEESLVQSLPKTVYYIPNFISSAEEAQLLREIVSQPKPKWTILTHRRLQTHPSALTKNNVLLAAPLPPWLESIVPRMQQLKIWDNAPHKKPNHVLINEYNPGEGIMPHEDGGAYFGCVATVSLGASIVLDLYSKHTNADSGESGEAEAGAQKSTRFPKWRILQEPRSLLITTHDMYTDHLHGIQNITVDEDLNETTVANWTLLGDKEVFSTGRYERQTRTSLTYRDVIKVSNVGKLFGGRK</sequence>
<dbReference type="OMA" id="KSPKTKW"/>
<dbReference type="InterPro" id="IPR027450">
    <property type="entry name" value="AlkB-like"/>
</dbReference>
<dbReference type="SUPFAM" id="SSF51197">
    <property type="entry name" value="Clavaminate synthase-like"/>
    <property type="match status" value="1"/>
</dbReference>
<comment type="subcellular location">
    <subcellularLocation>
        <location evidence="1">Nucleus</location>
    </subcellularLocation>
</comment>
<dbReference type="AlphaFoldDB" id="U4KVR1"/>
<dbReference type="GO" id="GO:0046872">
    <property type="term" value="F:metal ion binding"/>
    <property type="evidence" value="ECO:0007669"/>
    <property type="project" value="UniProtKB-KW"/>
</dbReference>
<protein>
    <submittedName>
        <fullName evidence="9">Similar to Probable alpha-ketoglutarate-dependent dioxygenase ABH6 acc. no. Q5PQ59</fullName>
    </submittedName>
</protein>
<dbReference type="InterPro" id="IPR032862">
    <property type="entry name" value="ALKBH6"/>
</dbReference>